<name>A0A511QA70_9VIBR</name>
<sequence>MRYLALLLISCLSLPVFALTQVDIYQAEIVIDGDQKEGEDLARQKAMQEIIVRSTGNESSLTNPAIVKALESSSGYVSQLSYDEINGERSMKMRFNGDQIRSLLTQAKLPLWSTNRANILVWMVEENNYDRAIVWEHSESKNASALQKAAVMRGLPVTLPIGDFDDVTGINASDIWGGFVSSIGQASQRYPVDAVLVVRAQSDSFRWTLYDQLPGRLSESTQWSRSGSASGENAITAIVDKLVDYYAKKTAVVVTNDAKSIDVKVVNISSAMDFFRLENAMKQLSSVSDTEIKHVQDDGIILTVDLLASKQAFEQEVSAIAQLSMMEVKQPDTEQPQQNVTSEAVNNLETIDTSELSVDEGLTAPESQPSTQIPYDLLYQWQTLSTAS</sequence>
<feature type="region of interest" description="Disordered" evidence="1">
    <location>
        <begin position="331"/>
        <end position="370"/>
    </location>
</feature>
<dbReference type="InterPro" id="IPR018642">
    <property type="entry name" value="DUF2066"/>
</dbReference>
<reference evidence="3 4" key="1">
    <citation type="submission" date="2019-07" db="EMBL/GenBank/DDBJ databases">
        <title>Whole genome shotgun sequence of Vibrio sagamiensis NBRC 104589.</title>
        <authorList>
            <person name="Hosoyama A."/>
            <person name="Uohara A."/>
            <person name="Ohji S."/>
            <person name="Ichikawa N."/>
        </authorList>
    </citation>
    <scope>NUCLEOTIDE SEQUENCE [LARGE SCALE GENOMIC DNA]</scope>
    <source>
        <strain evidence="3 4">NBRC 104589</strain>
    </source>
</reference>
<feature type="chain" id="PRO_5022030840" description="DUF2066 domain-containing protein" evidence="2">
    <location>
        <begin position="19"/>
        <end position="388"/>
    </location>
</feature>
<dbReference type="RefSeq" id="WP_103021908.1">
    <property type="nucleotide sequence ID" value="NZ_BJXJ01000001.1"/>
</dbReference>
<comment type="caution">
    <text evidence="3">The sequence shown here is derived from an EMBL/GenBank/DDBJ whole genome shotgun (WGS) entry which is preliminary data.</text>
</comment>
<dbReference type="Pfam" id="PF09839">
    <property type="entry name" value="DUF2066"/>
    <property type="match status" value="1"/>
</dbReference>
<evidence type="ECO:0000256" key="2">
    <source>
        <dbReference type="SAM" id="SignalP"/>
    </source>
</evidence>
<keyword evidence="4" id="KW-1185">Reference proteome</keyword>
<gene>
    <name evidence="3" type="ORF">VSA01S_02200</name>
</gene>
<keyword evidence="2" id="KW-0732">Signal</keyword>
<evidence type="ECO:0000256" key="1">
    <source>
        <dbReference type="SAM" id="MobiDB-lite"/>
    </source>
</evidence>
<accession>A0A511QA70</accession>
<feature type="compositionally biased region" description="Polar residues" evidence="1">
    <location>
        <begin position="333"/>
        <end position="356"/>
    </location>
</feature>
<organism evidence="3 4">
    <name type="scientific">Vibrio sagamiensis NBRC 104589</name>
    <dbReference type="NCBI Taxonomy" id="1219064"/>
    <lineage>
        <taxon>Bacteria</taxon>
        <taxon>Pseudomonadati</taxon>
        <taxon>Pseudomonadota</taxon>
        <taxon>Gammaproteobacteria</taxon>
        <taxon>Vibrionales</taxon>
        <taxon>Vibrionaceae</taxon>
        <taxon>Vibrio</taxon>
    </lineage>
</organism>
<feature type="signal peptide" evidence="2">
    <location>
        <begin position="1"/>
        <end position="18"/>
    </location>
</feature>
<evidence type="ECO:0008006" key="5">
    <source>
        <dbReference type="Google" id="ProtNLM"/>
    </source>
</evidence>
<evidence type="ECO:0000313" key="4">
    <source>
        <dbReference type="Proteomes" id="UP000321922"/>
    </source>
</evidence>
<proteinExistence type="predicted"/>
<dbReference type="Proteomes" id="UP000321922">
    <property type="component" value="Unassembled WGS sequence"/>
</dbReference>
<evidence type="ECO:0000313" key="3">
    <source>
        <dbReference type="EMBL" id="GEM74108.1"/>
    </source>
</evidence>
<protein>
    <recommendedName>
        <fullName evidence="5">DUF2066 domain-containing protein</fullName>
    </recommendedName>
</protein>
<dbReference type="AlphaFoldDB" id="A0A511QA70"/>
<dbReference type="EMBL" id="BJXJ01000001">
    <property type="protein sequence ID" value="GEM74108.1"/>
    <property type="molecule type" value="Genomic_DNA"/>
</dbReference>
<dbReference type="OrthoDB" id="6195299at2"/>